<evidence type="ECO:0000313" key="3">
    <source>
        <dbReference type="Proteomes" id="UP000008021"/>
    </source>
</evidence>
<evidence type="ECO:0000256" key="1">
    <source>
        <dbReference type="SAM" id="MobiDB-lite"/>
    </source>
</evidence>
<keyword evidence="3" id="KW-1185">Reference proteome</keyword>
<proteinExistence type="predicted"/>
<evidence type="ECO:0000313" key="2">
    <source>
        <dbReference type="EnsemblPlants" id="OMERI07G16330.1"/>
    </source>
</evidence>
<name>A0A0E0EDH2_9ORYZ</name>
<dbReference type="HOGENOM" id="CLU_2188167_0_0_1"/>
<accession>A0A0E0EDH2</accession>
<organism evidence="2">
    <name type="scientific">Oryza meridionalis</name>
    <dbReference type="NCBI Taxonomy" id="40149"/>
    <lineage>
        <taxon>Eukaryota</taxon>
        <taxon>Viridiplantae</taxon>
        <taxon>Streptophyta</taxon>
        <taxon>Embryophyta</taxon>
        <taxon>Tracheophyta</taxon>
        <taxon>Spermatophyta</taxon>
        <taxon>Magnoliopsida</taxon>
        <taxon>Liliopsida</taxon>
        <taxon>Poales</taxon>
        <taxon>Poaceae</taxon>
        <taxon>BOP clade</taxon>
        <taxon>Oryzoideae</taxon>
        <taxon>Oryzeae</taxon>
        <taxon>Oryzinae</taxon>
        <taxon>Oryza</taxon>
    </lineage>
</organism>
<reference evidence="2" key="2">
    <citation type="submission" date="2018-05" db="EMBL/GenBank/DDBJ databases">
        <title>OmerRS3 (Oryza meridionalis Reference Sequence Version 3).</title>
        <authorList>
            <person name="Zhang J."/>
            <person name="Kudrna D."/>
            <person name="Lee S."/>
            <person name="Talag J."/>
            <person name="Welchert J."/>
            <person name="Wing R.A."/>
        </authorList>
    </citation>
    <scope>NUCLEOTIDE SEQUENCE [LARGE SCALE GENOMIC DNA]</scope>
    <source>
        <strain evidence="2">cv. OR44</strain>
    </source>
</reference>
<sequence length="109" mass="11758">MADAPGATNAEEIIGGARKSQGGEYARRQRDLARNGRNAHNNIIHTHVDDTNVFATPQQKAMATVTLIDTLLDAAPENMTLTLDKVKTMMIATAAQGPIGSHRLEQSYT</sequence>
<dbReference type="Gramene" id="OMERI07G16330.1">
    <property type="protein sequence ID" value="OMERI07G16330.1"/>
    <property type="gene ID" value="OMERI07G16330"/>
</dbReference>
<dbReference type="AlphaFoldDB" id="A0A0E0EDH2"/>
<protein>
    <submittedName>
        <fullName evidence="2">Uncharacterized protein</fullName>
    </submittedName>
</protein>
<dbReference type="EnsemblPlants" id="OMERI07G16330.1">
    <property type="protein sequence ID" value="OMERI07G16330.1"/>
    <property type="gene ID" value="OMERI07G16330"/>
</dbReference>
<dbReference type="Proteomes" id="UP000008021">
    <property type="component" value="Chromosome 7"/>
</dbReference>
<reference evidence="2" key="1">
    <citation type="submission" date="2015-04" db="UniProtKB">
        <authorList>
            <consortium name="EnsemblPlants"/>
        </authorList>
    </citation>
    <scope>IDENTIFICATION</scope>
</reference>
<feature type="region of interest" description="Disordered" evidence="1">
    <location>
        <begin position="1"/>
        <end position="30"/>
    </location>
</feature>